<sequence>MAGTNMVARLSIPVANTSRRLIRNRTFFSSSCAFVSPKTGSTANAPGPQNSVKSKARLSEPPDKDPPIPEIPGSKLLYRSGPTPRRPGVKPPPTLALPSSMLPPPPRIPFPTSPAQTVAEMSEAHAKTYDIYINSLTKRDEEPTLDDLDALRPPPSTIRAAYEGVIGSGRALLPADHPLHLAIEKLGAHEASVGGGPTAKKTVVAGTKKAKKLEYQALYAATEGMIARRFNAAQLRRFEKETKMQKPQKRVELLPEKATSKPRVIHRLMNLRWEMLHPKVVEEHMTNESRSIERSYHVSPSELFIFLGRDGEDLRHLSKELNMRINVDQQPPQPVVGPKEPPLDRSTTRPGFIIRASGAQSSHQKLRKYIEDQRDTMTVRVVELPTGPPLSSSVLESISRTAGAFVENLDSKFASLHDSESSTSSVSITAHNPRSAYTAERLVQRAAMETAHQAQLSLFVLLKYGKPPISSTDEEYDLEHRADRYALYPFGTQGFRARSVQKTSPASGPSPSNDVTQLPLTSGALDVQNHDKDEAFILTGEELPKAEPQTIPRMTFRDAEEIIARDLHGEVIDLNEHIFGKTGGEGEQVITVTFGHTVFKTGRSTILDTPLPNPVSADSMLEWVHSHGSTVRTFVPGQVPAIGIPSDVTSFHRLQYRTIEGGHTINVNVELPGNDVEPSVGPTGNLETRSVDAGSADELELVSTAQSPVESSKDHSSSSELDNNFKLSEERDVDSVAPDLLGEPTADPAADHSSLEGKPDAMEYVPLPVEITAGTESTFELMLPESTMDVCIQVSKTSPMAKSMVPEALDIYLDGLSKFFTTDIEMPQPDPPQYLSFDGQHYILIKNTSARSGISNFPDLPRECTVTNESSLDLENNIRTVFTQVTYCSDKGEKDWDGFIEACDALASKPYERSTELRVSPT</sequence>
<feature type="region of interest" description="Disordered" evidence="1">
    <location>
        <begin position="498"/>
        <end position="518"/>
    </location>
</feature>
<feature type="compositionally biased region" description="Basic and acidic residues" evidence="1">
    <location>
        <begin position="749"/>
        <end position="758"/>
    </location>
</feature>
<feature type="region of interest" description="Disordered" evidence="1">
    <location>
        <begin position="35"/>
        <end position="93"/>
    </location>
</feature>
<name>A0A8H3DW21_9AGAM</name>
<accession>A0A8H3DW21</accession>
<proteinExistence type="predicted"/>
<protein>
    <submittedName>
        <fullName evidence="2">Uncharacterized protein</fullName>
    </submittedName>
</protein>
<feature type="compositionally biased region" description="Basic and acidic residues" evidence="1">
    <location>
        <begin position="57"/>
        <end position="67"/>
    </location>
</feature>
<feature type="compositionally biased region" description="Polar residues" evidence="1">
    <location>
        <begin position="35"/>
        <end position="53"/>
    </location>
</feature>
<dbReference type="Proteomes" id="UP000663827">
    <property type="component" value="Unassembled WGS sequence"/>
</dbReference>
<gene>
    <name evidence="2" type="ORF">RDB_LOCUS39944</name>
</gene>
<feature type="compositionally biased region" description="Polar residues" evidence="1">
    <location>
        <begin position="500"/>
        <end position="518"/>
    </location>
</feature>
<evidence type="ECO:0000313" key="3">
    <source>
        <dbReference type="Proteomes" id="UP000663827"/>
    </source>
</evidence>
<dbReference type="EMBL" id="CAJNJQ010000789">
    <property type="protein sequence ID" value="CAE7100182.1"/>
    <property type="molecule type" value="Genomic_DNA"/>
</dbReference>
<organism evidence="2 3">
    <name type="scientific">Rhizoctonia solani</name>
    <dbReference type="NCBI Taxonomy" id="456999"/>
    <lineage>
        <taxon>Eukaryota</taxon>
        <taxon>Fungi</taxon>
        <taxon>Dikarya</taxon>
        <taxon>Basidiomycota</taxon>
        <taxon>Agaricomycotina</taxon>
        <taxon>Agaricomycetes</taxon>
        <taxon>Cantharellales</taxon>
        <taxon>Ceratobasidiaceae</taxon>
        <taxon>Rhizoctonia</taxon>
    </lineage>
</organism>
<dbReference type="AlphaFoldDB" id="A0A8H3DW21"/>
<feature type="region of interest" description="Disordered" evidence="1">
    <location>
        <begin position="669"/>
        <end position="690"/>
    </location>
</feature>
<comment type="caution">
    <text evidence="2">The sequence shown here is derived from an EMBL/GenBank/DDBJ whole genome shotgun (WGS) entry which is preliminary data.</text>
</comment>
<reference evidence="2" key="1">
    <citation type="submission" date="2021-01" db="EMBL/GenBank/DDBJ databases">
        <authorList>
            <person name="Kaushik A."/>
        </authorList>
    </citation>
    <scope>NUCLEOTIDE SEQUENCE</scope>
    <source>
        <strain evidence="2">AG5</strain>
    </source>
</reference>
<evidence type="ECO:0000313" key="2">
    <source>
        <dbReference type="EMBL" id="CAE7100182.1"/>
    </source>
</evidence>
<evidence type="ECO:0000256" key="1">
    <source>
        <dbReference type="SAM" id="MobiDB-lite"/>
    </source>
</evidence>
<feature type="region of interest" description="Disordered" evidence="1">
    <location>
        <begin position="702"/>
        <end position="758"/>
    </location>
</feature>